<sequence length="167" mass="18582">MPDGPLYEKAAFACGCFWSKQYHFDRLPGVVSSLTGYTGGHLPNPTYQQVCTKTTGHAEAVEVVFNPRQLSFEALCRFFFQLHDPGRDRRGKGGQYRSAIFCYSTAQLHTARQLIGLLQAGGQAIFTELSPADVFWPAEPRHQKYCERHNRAPANGPTAYHCGDAKA</sequence>
<evidence type="ECO:0000256" key="1">
    <source>
        <dbReference type="ARBA" id="ARBA00023002"/>
    </source>
</evidence>
<feature type="domain" description="Peptide methionine sulphoxide reductase MsrA" evidence="5">
    <location>
        <begin position="9"/>
        <end position="150"/>
    </location>
</feature>
<keyword evidence="7" id="KW-1185">Reference proteome</keyword>
<gene>
    <name evidence="4 6" type="primary">msrA</name>
    <name evidence="6" type="ORF">FRY97_18290</name>
</gene>
<dbReference type="HAMAP" id="MF_01401">
    <property type="entry name" value="MsrA"/>
    <property type="match status" value="1"/>
</dbReference>
<dbReference type="Proteomes" id="UP000321580">
    <property type="component" value="Unassembled WGS sequence"/>
</dbReference>
<dbReference type="EC" id="1.8.4.11" evidence="4"/>
<dbReference type="EMBL" id="VOOR01000051">
    <property type="protein sequence ID" value="TXB61624.1"/>
    <property type="molecule type" value="Genomic_DNA"/>
</dbReference>
<proteinExistence type="inferred from homology"/>
<dbReference type="Pfam" id="PF01625">
    <property type="entry name" value="PMSR"/>
    <property type="match status" value="1"/>
</dbReference>
<dbReference type="InterPro" id="IPR002569">
    <property type="entry name" value="Met_Sox_Rdtase_MsrA_dom"/>
</dbReference>
<dbReference type="GO" id="GO:0008113">
    <property type="term" value="F:peptide-methionine (S)-S-oxide reductase activity"/>
    <property type="evidence" value="ECO:0007669"/>
    <property type="project" value="UniProtKB-UniRule"/>
</dbReference>
<dbReference type="AlphaFoldDB" id="A0A5C6RHW0"/>
<evidence type="ECO:0000256" key="3">
    <source>
        <dbReference type="ARBA" id="ARBA00048782"/>
    </source>
</evidence>
<dbReference type="PANTHER" id="PTHR43774:SF1">
    <property type="entry name" value="PEPTIDE METHIONINE SULFOXIDE REDUCTASE MSRA 2"/>
    <property type="match status" value="1"/>
</dbReference>
<dbReference type="Gene3D" id="3.30.1060.10">
    <property type="entry name" value="Peptide methionine sulphoxide reductase MsrA"/>
    <property type="match status" value="1"/>
</dbReference>
<dbReference type="OrthoDB" id="4174719at2"/>
<comment type="caution">
    <text evidence="6">The sequence shown here is derived from an EMBL/GenBank/DDBJ whole genome shotgun (WGS) entry which is preliminary data.</text>
</comment>
<dbReference type="PANTHER" id="PTHR43774">
    <property type="entry name" value="PEPTIDE METHIONINE SULFOXIDE REDUCTASE"/>
    <property type="match status" value="1"/>
</dbReference>
<keyword evidence="1 4" id="KW-0560">Oxidoreductase</keyword>
<dbReference type="GO" id="GO:0033744">
    <property type="term" value="F:L-methionine:thioredoxin-disulfide S-oxidoreductase activity"/>
    <property type="evidence" value="ECO:0007669"/>
    <property type="project" value="RHEA"/>
</dbReference>
<comment type="similarity">
    <text evidence="4">Belongs to the MsrA Met sulfoxide reductase family.</text>
</comment>
<reference evidence="6 7" key="1">
    <citation type="submission" date="2019-08" db="EMBL/GenBank/DDBJ databases">
        <title>Genome of Phaeodactylibacter luteus.</title>
        <authorList>
            <person name="Bowman J.P."/>
        </authorList>
    </citation>
    <scope>NUCLEOTIDE SEQUENCE [LARGE SCALE GENOMIC DNA]</scope>
    <source>
        <strain evidence="6 7">KCTC 42180</strain>
    </source>
</reference>
<evidence type="ECO:0000313" key="7">
    <source>
        <dbReference type="Proteomes" id="UP000321580"/>
    </source>
</evidence>
<evidence type="ECO:0000313" key="6">
    <source>
        <dbReference type="EMBL" id="TXB61624.1"/>
    </source>
</evidence>
<comment type="function">
    <text evidence="4">Has an important function as a repair enzyme for proteins that have been inactivated by oxidation. Catalyzes the reversible oxidation-reduction of methionine sulfoxide in proteins to methionine.</text>
</comment>
<comment type="catalytic activity">
    <reaction evidence="3 4">
        <text>[thioredoxin]-disulfide + L-methionine + H2O = L-methionine (S)-S-oxide + [thioredoxin]-dithiol</text>
        <dbReference type="Rhea" id="RHEA:19993"/>
        <dbReference type="Rhea" id="RHEA-COMP:10698"/>
        <dbReference type="Rhea" id="RHEA-COMP:10700"/>
        <dbReference type="ChEBI" id="CHEBI:15377"/>
        <dbReference type="ChEBI" id="CHEBI:29950"/>
        <dbReference type="ChEBI" id="CHEBI:50058"/>
        <dbReference type="ChEBI" id="CHEBI:57844"/>
        <dbReference type="ChEBI" id="CHEBI:58772"/>
        <dbReference type="EC" id="1.8.4.11"/>
    </reaction>
</comment>
<dbReference type="InterPro" id="IPR036509">
    <property type="entry name" value="Met_Sox_Rdtase_MsrA_sf"/>
</dbReference>
<evidence type="ECO:0000256" key="4">
    <source>
        <dbReference type="HAMAP-Rule" id="MF_01401"/>
    </source>
</evidence>
<protein>
    <recommendedName>
        <fullName evidence="4">Peptide methionine sulfoxide reductase MsrA</fullName>
        <shortName evidence="4">Protein-methionine-S-oxide reductase</shortName>
        <ecNumber evidence="4">1.8.4.11</ecNumber>
    </recommendedName>
    <alternativeName>
        <fullName evidence="4">Peptide-methionine (S)-S-oxide reductase</fullName>
        <shortName evidence="4">Peptide Met(O) reductase</shortName>
    </alternativeName>
</protein>
<comment type="catalytic activity">
    <reaction evidence="2 4">
        <text>L-methionyl-[protein] + [thioredoxin]-disulfide + H2O = L-methionyl-(S)-S-oxide-[protein] + [thioredoxin]-dithiol</text>
        <dbReference type="Rhea" id="RHEA:14217"/>
        <dbReference type="Rhea" id="RHEA-COMP:10698"/>
        <dbReference type="Rhea" id="RHEA-COMP:10700"/>
        <dbReference type="Rhea" id="RHEA-COMP:12313"/>
        <dbReference type="Rhea" id="RHEA-COMP:12315"/>
        <dbReference type="ChEBI" id="CHEBI:15377"/>
        <dbReference type="ChEBI" id="CHEBI:16044"/>
        <dbReference type="ChEBI" id="CHEBI:29950"/>
        <dbReference type="ChEBI" id="CHEBI:44120"/>
        <dbReference type="ChEBI" id="CHEBI:50058"/>
        <dbReference type="EC" id="1.8.4.11"/>
    </reaction>
</comment>
<organism evidence="6 7">
    <name type="scientific">Phaeodactylibacter luteus</name>
    <dbReference type="NCBI Taxonomy" id="1564516"/>
    <lineage>
        <taxon>Bacteria</taxon>
        <taxon>Pseudomonadati</taxon>
        <taxon>Bacteroidota</taxon>
        <taxon>Saprospiria</taxon>
        <taxon>Saprospirales</taxon>
        <taxon>Haliscomenobacteraceae</taxon>
        <taxon>Phaeodactylibacter</taxon>
    </lineage>
</organism>
<evidence type="ECO:0000256" key="2">
    <source>
        <dbReference type="ARBA" id="ARBA00047806"/>
    </source>
</evidence>
<name>A0A5C6RHW0_9BACT</name>
<evidence type="ECO:0000259" key="5">
    <source>
        <dbReference type="Pfam" id="PF01625"/>
    </source>
</evidence>
<dbReference type="SUPFAM" id="SSF55068">
    <property type="entry name" value="Peptide methionine sulfoxide reductase"/>
    <property type="match status" value="1"/>
</dbReference>
<feature type="active site" evidence="4">
    <location>
        <position position="16"/>
    </location>
</feature>
<dbReference type="NCBIfam" id="TIGR00401">
    <property type="entry name" value="msrA"/>
    <property type="match status" value="1"/>
</dbReference>
<accession>A0A5C6RHW0</accession>
<dbReference type="RefSeq" id="WP_147169017.1">
    <property type="nucleotide sequence ID" value="NZ_VOOR01000051.1"/>
</dbReference>